<proteinExistence type="predicted"/>
<gene>
    <name evidence="2" type="ORF">C8A05DRAFT_39953</name>
</gene>
<evidence type="ECO:0000313" key="3">
    <source>
        <dbReference type="Proteomes" id="UP001303889"/>
    </source>
</evidence>
<feature type="non-terminal residue" evidence="2">
    <location>
        <position position="103"/>
    </location>
</feature>
<feature type="compositionally biased region" description="Pro residues" evidence="1">
    <location>
        <begin position="1"/>
        <end position="10"/>
    </location>
</feature>
<feature type="region of interest" description="Disordered" evidence="1">
    <location>
        <begin position="82"/>
        <end position="103"/>
    </location>
</feature>
<protein>
    <submittedName>
        <fullName evidence="2">Uncharacterized protein</fullName>
    </submittedName>
</protein>
<evidence type="ECO:0000313" key="2">
    <source>
        <dbReference type="EMBL" id="KAK3896507.1"/>
    </source>
</evidence>
<organism evidence="2 3">
    <name type="scientific">Staphylotrichum tortipilum</name>
    <dbReference type="NCBI Taxonomy" id="2831512"/>
    <lineage>
        <taxon>Eukaryota</taxon>
        <taxon>Fungi</taxon>
        <taxon>Dikarya</taxon>
        <taxon>Ascomycota</taxon>
        <taxon>Pezizomycotina</taxon>
        <taxon>Sordariomycetes</taxon>
        <taxon>Sordariomycetidae</taxon>
        <taxon>Sordariales</taxon>
        <taxon>Chaetomiaceae</taxon>
        <taxon>Staphylotrichum</taxon>
    </lineage>
</organism>
<dbReference type="EMBL" id="MU856582">
    <property type="protein sequence ID" value="KAK3896507.1"/>
    <property type="molecule type" value="Genomic_DNA"/>
</dbReference>
<feature type="compositionally biased region" description="Low complexity" evidence="1">
    <location>
        <begin position="37"/>
        <end position="55"/>
    </location>
</feature>
<comment type="caution">
    <text evidence="2">The sequence shown here is derived from an EMBL/GenBank/DDBJ whole genome shotgun (WGS) entry which is preliminary data.</text>
</comment>
<accession>A0AAN6RLU2</accession>
<keyword evidence="3" id="KW-1185">Reference proteome</keyword>
<reference evidence="2" key="1">
    <citation type="journal article" date="2023" name="Mol. Phylogenet. Evol.">
        <title>Genome-scale phylogeny and comparative genomics of the fungal order Sordariales.</title>
        <authorList>
            <person name="Hensen N."/>
            <person name="Bonometti L."/>
            <person name="Westerberg I."/>
            <person name="Brannstrom I.O."/>
            <person name="Guillou S."/>
            <person name="Cros-Aarteil S."/>
            <person name="Calhoun S."/>
            <person name="Haridas S."/>
            <person name="Kuo A."/>
            <person name="Mondo S."/>
            <person name="Pangilinan J."/>
            <person name="Riley R."/>
            <person name="LaButti K."/>
            <person name="Andreopoulos B."/>
            <person name="Lipzen A."/>
            <person name="Chen C."/>
            <person name="Yan M."/>
            <person name="Daum C."/>
            <person name="Ng V."/>
            <person name="Clum A."/>
            <person name="Steindorff A."/>
            <person name="Ohm R.A."/>
            <person name="Martin F."/>
            <person name="Silar P."/>
            <person name="Natvig D.O."/>
            <person name="Lalanne C."/>
            <person name="Gautier V."/>
            <person name="Ament-Velasquez S.L."/>
            <person name="Kruys A."/>
            <person name="Hutchinson M.I."/>
            <person name="Powell A.J."/>
            <person name="Barry K."/>
            <person name="Miller A.N."/>
            <person name="Grigoriev I.V."/>
            <person name="Debuchy R."/>
            <person name="Gladieux P."/>
            <person name="Hiltunen Thoren M."/>
            <person name="Johannesson H."/>
        </authorList>
    </citation>
    <scope>NUCLEOTIDE SEQUENCE</scope>
    <source>
        <strain evidence="2">CBS 103.79</strain>
    </source>
</reference>
<sequence length="103" mass="11331">MNNYFPPPLSPSSTCPRLAMHHPPQQDHPDGMGLLDTTTPLSHHTTPLSTMDSTLPPTPHDPSPPSLDDIAIQNTRAFLRRRSVPHPFADSLPPHHPGLSARR</sequence>
<feature type="region of interest" description="Disordered" evidence="1">
    <location>
        <begin position="1"/>
        <end position="69"/>
    </location>
</feature>
<dbReference type="AlphaFoldDB" id="A0AAN6RLU2"/>
<dbReference type="Proteomes" id="UP001303889">
    <property type="component" value="Unassembled WGS sequence"/>
</dbReference>
<reference evidence="2" key="2">
    <citation type="submission" date="2023-05" db="EMBL/GenBank/DDBJ databases">
        <authorList>
            <consortium name="Lawrence Berkeley National Laboratory"/>
            <person name="Steindorff A."/>
            <person name="Hensen N."/>
            <person name="Bonometti L."/>
            <person name="Westerberg I."/>
            <person name="Brannstrom I.O."/>
            <person name="Guillou S."/>
            <person name="Cros-Aarteil S."/>
            <person name="Calhoun S."/>
            <person name="Haridas S."/>
            <person name="Kuo A."/>
            <person name="Mondo S."/>
            <person name="Pangilinan J."/>
            <person name="Riley R."/>
            <person name="Labutti K."/>
            <person name="Andreopoulos B."/>
            <person name="Lipzen A."/>
            <person name="Chen C."/>
            <person name="Yanf M."/>
            <person name="Daum C."/>
            <person name="Ng V."/>
            <person name="Clum A."/>
            <person name="Ohm R."/>
            <person name="Martin F."/>
            <person name="Silar P."/>
            <person name="Natvig D."/>
            <person name="Lalanne C."/>
            <person name="Gautier V."/>
            <person name="Ament-Velasquez S.L."/>
            <person name="Kruys A."/>
            <person name="Hutchinson M.I."/>
            <person name="Powell A.J."/>
            <person name="Barry K."/>
            <person name="Miller A.N."/>
            <person name="Grigoriev I.V."/>
            <person name="Debuchy R."/>
            <person name="Gladieux P."/>
            <person name="Thoren M.H."/>
            <person name="Johannesson H."/>
        </authorList>
    </citation>
    <scope>NUCLEOTIDE SEQUENCE</scope>
    <source>
        <strain evidence="2">CBS 103.79</strain>
    </source>
</reference>
<evidence type="ECO:0000256" key="1">
    <source>
        <dbReference type="SAM" id="MobiDB-lite"/>
    </source>
</evidence>
<name>A0AAN6RLU2_9PEZI</name>
<feature type="compositionally biased region" description="Pro residues" evidence="1">
    <location>
        <begin position="56"/>
        <end position="65"/>
    </location>
</feature>